<name>A0A6C0C5Y3_9ZZZZ</name>
<accession>A0A6C0C5Y3</accession>
<evidence type="ECO:0000313" key="1">
    <source>
        <dbReference type="EMBL" id="QHT00126.1"/>
    </source>
</evidence>
<proteinExistence type="predicted"/>
<reference evidence="1" key="1">
    <citation type="journal article" date="2020" name="Nature">
        <title>Giant virus diversity and host interactions through global metagenomics.</title>
        <authorList>
            <person name="Schulz F."/>
            <person name="Roux S."/>
            <person name="Paez-Espino D."/>
            <person name="Jungbluth S."/>
            <person name="Walsh D.A."/>
            <person name="Denef V.J."/>
            <person name="McMahon K.D."/>
            <person name="Konstantinidis K.T."/>
            <person name="Eloe-Fadrosh E.A."/>
            <person name="Kyrpides N.C."/>
            <person name="Woyke T."/>
        </authorList>
    </citation>
    <scope>NUCLEOTIDE SEQUENCE</scope>
    <source>
        <strain evidence="1">GVMAG-M-3300020192-26</strain>
    </source>
</reference>
<protein>
    <recommendedName>
        <fullName evidence="2">F-box domain-containing protein</fullName>
    </recommendedName>
</protein>
<dbReference type="EMBL" id="MN739352">
    <property type="protein sequence ID" value="QHT00126.1"/>
    <property type="molecule type" value="Genomic_DNA"/>
</dbReference>
<dbReference type="AlphaFoldDB" id="A0A6C0C5Y3"/>
<organism evidence="1">
    <name type="scientific">viral metagenome</name>
    <dbReference type="NCBI Taxonomy" id="1070528"/>
    <lineage>
        <taxon>unclassified sequences</taxon>
        <taxon>metagenomes</taxon>
        <taxon>organismal metagenomes</taxon>
    </lineage>
</organism>
<sequence length="313" mass="37099">MNDFDSKNLQFGQILQNHILNKLSPLDWIHIMQTSKYYSSLVPAKKCIDYINTKIKDTLKIIFSKDYDWIMQLMIEYDMYVSGRFIWQCVIGVEMIQQIRLNIGGKHHNIHQMLIEKGYIGSCDRICAKHTPSGAEIYIAYDSNKNCVDLFNNNWRPTKLYFPGLFDAHLAEVNYDILCSHYVKHFMSYYKIGYKFVKEGHILSDTEVRQGMNKFLNVERWDRVTDYDTAIRNQIESDPWYKLVKPIVWSNGYSYIVRYCKNAYWTHCNIDFKKVCDSECLSSFVYPGVKHFHFRSFAKLPHKQDMIILNDFA</sequence>
<evidence type="ECO:0008006" key="2">
    <source>
        <dbReference type="Google" id="ProtNLM"/>
    </source>
</evidence>